<evidence type="ECO:0000259" key="7">
    <source>
        <dbReference type="Pfam" id="PF14322"/>
    </source>
</evidence>
<protein>
    <submittedName>
        <fullName evidence="8">RagB/SusD family nutrient uptake outer membrane protein</fullName>
    </submittedName>
</protein>
<evidence type="ECO:0000313" key="8">
    <source>
        <dbReference type="EMBL" id="RGV34587.1"/>
    </source>
</evidence>
<evidence type="ECO:0000259" key="6">
    <source>
        <dbReference type="Pfam" id="PF07980"/>
    </source>
</evidence>
<evidence type="ECO:0000256" key="2">
    <source>
        <dbReference type="ARBA" id="ARBA00006275"/>
    </source>
</evidence>
<comment type="similarity">
    <text evidence="2">Belongs to the SusD family.</text>
</comment>
<dbReference type="Proteomes" id="UP000283589">
    <property type="component" value="Unassembled WGS sequence"/>
</dbReference>
<comment type="subcellular location">
    <subcellularLocation>
        <location evidence="1">Cell outer membrane</location>
    </subcellularLocation>
</comment>
<evidence type="ECO:0000256" key="4">
    <source>
        <dbReference type="ARBA" id="ARBA00023136"/>
    </source>
</evidence>
<keyword evidence="5" id="KW-0998">Cell outer membrane</keyword>
<sequence length="464" mass="53700">MKKYIVGICFSMLFFTSCSDWLNVEPKTTVKEEEVFSRELGFKEALTGAYIKMASTGLYARNLSYGFLDILGGRYNQGTNQKDYYTFAPDPSSLVESYCESIWSNMYNIIANLNNLLYYCDKNKSVFTTPDYYEIIKGEALGLRAFLHFDLLRMYGPIYKENPGAKRIAYRTEFTKDAQSMQSSNVVVDSIIADLKKAEVLLTNTDPLRFDFPITTLEESNMEGDRFLVYRHKRMNLYAVKAMLARVYLYAGNQEEAAKYANEVIDSDLFELLSNANDVLRSKEIIFSVYIDKFDQQVENMMTTTSYIVDNSVFNEIFDVANDGLNDFRVREGVSFENTPSGKRMLKYKQENVWPSLQNTVVLIRLSEMYYILAECAETPEEASNYLNSVREVRGIDPVSCTSQTVQSEIEKEYRKEFYGEGQVFFYYKRLGRPTFVNCPLQNLTESNYMFSWPENEILFGYTN</sequence>
<dbReference type="PROSITE" id="PS51257">
    <property type="entry name" value="PROKAR_LIPOPROTEIN"/>
    <property type="match status" value="1"/>
</dbReference>
<comment type="caution">
    <text evidence="8">The sequence shown here is derived from an EMBL/GenBank/DDBJ whole genome shotgun (WGS) entry which is preliminary data.</text>
</comment>
<accession>A0A412X2C9</accession>
<organism evidence="8 9">
    <name type="scientific">Butyricimonas virosa</name>
    <dbReference type="NCBI Taxonomy" id="544645"/>
    <lineage>
        <taxon>Bacteria</taxon>
        <taxon>Pseudomonadati</taxon>
        <taxon>Bacteroidota</taxon>
        <taxon>Bacteroidia</taxon>
        <taxon>Bacteroidales</taxon>
        <taxon>Odoribacteraceae</taxon>
        <taxon>Butyricimonas</taxon>
    </lineage>
</organism>
<dbReference type="SUPFAM" id="SSF48452">
    <property type="entry name" value="TPR-like"/>
    <property type="match status" value="1"/>
</dbReference>
<keyword evidence="3" id="KW-0732">Signal</keyword>
<dbReference type="EMBL" id="QRZA01000007">
    <property type="protein sequence ID" value="RGV34587.1"/>
    <property type="molecule type" value="Genomic_DNA"/>
</dbReference>
<dbReference type="InterPro" id="IPR011990">
    <property type="entry name" value="TPR-like_helical_dom_sf"/>
</dbReference>
<dbReference type="GO" id="GO:0009279">
    <property type="term" value="C:cell outer membrane"/>
    <property type="evidence" value="ECO:0007669"/>
    <property type="project" value="UniProtKB-SubCell"/>
</dbReference>
<feature type="domain" description="SusD-like N-terminal" evidence="7">
    <location>
        <begin position="20"/>
        <end position="205"/>
    </location>
</feature>
<reference evidence="8 9" key="1">
    <citation type="submission" date="2018-08" db="EMBL/GenBank/DDBJ databases">
        <title>A genome reference for cultivated species of the human gut microbiota.</title>
        <authorList>
            <person name="Zou Y."/>
            <person name="Xue W."/>
            <person name="Luo G."/>
        </authorList>
    </citation>
    <scope>NUCLEOTIDE SEQUENCE [LARGE SCALE GENOMIC DNA]</scope>
    <source>
        <strain evidence="8 9">AF14-49</strain>
    </source>
</reference>
<dbReference type="Gene3D" id="1.25.40.390">
    <property type="match status" value="1"/>
</dbReference>
<dbReference type="InterPro" id="IPR033985">
    <property type="entry name" value="SusD-like_N"/>
</dbReference>
<dbReference type="InterPro" id="IPR012944">
    <property type="entry name" value="SusD_RagB_dom"/>
</dbReference>
<dbReference type="Pfam" id="PF14322">
    <property type="entry name" value="SusD-like_3"/>
    <property type="match status" value="1"/>
</dbReference>
<keyword evidence="4" id="KW-0472">Membrane</keyword>
<feature type="domain" description="RagB/SusD" evidence="6">
    <location>
        <begin position="358"/>
        <end position="431"/>
    </location>
</feature>
<dbReference type="RefSeq" id="WP_118259761.1">
    <property type="nucleotide sequence ID" value="NZ_CALBWO010000030.1"/>
</dbReference>
<evidence type="ECO:0000256" key="1">
    <source>
        <dbReference type="ARBA" id="ARBA00004442"/>
    </source>
</evidence>
<gene>
    <name evidence="8" type="ORF">DWW18_07850</name>
</gene>
<evidence type="ECO:0000256" key="3">
    <source>
        <dbReference type="ARBA" id="ARBA00022729"/>
    </source>
</evidence>
<proteinExistence type="inferred from homology"/>
<dbReference type="Pfam" id="PF07980">
    <property type="entry name" value="SusD_RagB"/>
    <property type="match status" value="1"/>
</dbReference>
<evidence type="ECO:0000313" key="9">
    <source>
        <dbReference type="Proteomes" id="UP000283589"/>
    </source>
</evidence>
<dbReference type="AlphaFoldDB" id="A0A412X2C9"/>
<evidence type="ECO:0000256" key="5">
    <source>
        <dbReference type="ARBA" id="ARBA00023237"/>
    </source>
</evidence>
<name>A0A412X2C9_9BACT</name>